<keyword evidence="12" id="KW-0597">Phosphoprotein</keyword>
<evidence type="ECO:0000256" key="7">
    <source>
        <dbReference type="ARBA" id="ARBA00023159"/>
    </source>
</evidence>
<dbReference type="PROSITE" id="PS51755">
    <property type="entry name" value="OMPR_PHOB"/>
    <property type="match status" value="1"/>
</dbReference>
<keyword evidence="4" id="KW-0805">Transcription regulation</keyword>
<evidence type="ECO:0000256" key="3">
    <source>
        <dbReference type="ARBA" id="ARBA00022490"/>
    </source>
</evidence>
<feature type="domain" description="OmpR/PhoB-type" evidence="15">
    <location>
        <begin position="125"/>
        <end position="222"/>
    </location>
</feature>
<evidence type="ECO:0000256" key="1">
    <source>
        <dbReference type="ARBA" id="ARBA00004496"/>
    </source>
</evidence>
<evidence type="ECO:0000256" key="10">
    <source>
        <dbReference type="ARBA" id="ARBA00037471"/>
    </source>
</evidence>
<feature type="DNA-binding region" description="OmpR/PhoB-type" evidence="13">
    <location>
        <begin position="125"/>
        <end position="222"/>
    </location>
</feature>
<keyword evidence="7" id="KW-0010">Activator</keyword>
<proteinExistence type="predicted"/>
<accession>A0AAC9QVW9</accession>
<protein>
    <recommendedName>
        <fullName evidence="11">Heme response regulator HssR</fullName>
    </recommendedName>
    <alternativeName>
        <fullName evidence="2">Stage 0 sporulation protein A homolog</fullName>
    </alternativeName>
</protein>
<keyword evidence="5" id="KW-0843">Virulence</keyword>
<dbReference type="GO" id="GO:0000976">
    <property type="term" value="F:transcription cis-regulatory region binding"/>
    <property type="evidence" value="ECO:0007669"/>
    <property type="project" value="TreeGrafter"/>
</dbReference>
<dbReference type="GO" id="GO:0006355">
    <property type="term" value="P:regulation of DNA-templated transcription"/>
    <property type="evidence" value="ECO:0007669"/>
    <property type="project" value="InterPro"/>
</dbReference>
<evidence type="ECO:0000259" key="14">
    <source>
        <dbReference type="PROSITE" id="PS50110"/>
    </source>
</evidence>
<dbReference type="PROSITE" id="PS50110">
    <property type="entry name" value="RESPONSE_REGULATORY"/>
    <property type="match status" value="1"/>
</dbReference>
<dbReference type="Pfam" id="PF00072">
    <property type="entry name" value="Response_reg"/>
    <property type="match status" value="1"/>
</dbReference>
<dbReference type="InterPro" id="IPR001867">
    <property type="entry name" value="OmpR/PhoB-type_DNA-bd"/>
</dbReference>
<sequence>MFQILVVEDDKELRDLFCTVLSENGYISIPASDALSAFDVLEHKYIDLIISDVMMPKMDGFEMIRSLREGQYTLPILIITAKESATDKREGFLAGTDDYMVKPIDLNEMLWRVEALLRRSQIISQRKTKIGNTEFDSDTLTVYTKAQEFELPQKEFLLLFKLVSSPNRIFTRRQIMDEIWGLDNETDSHTLDVHISRLREKFKDNPDFDIVTVRGLGYKAVRKG</sequence>
<dbReference type="Pfam" id="PF00486">
    <property type="entry name" value="Trans_reg_C"/>
    <property type="match status" value="1"/>
</dbReference>
<dbReference type="InterPro" id="IPR039420">
    <property type="entry name" value="WalR-like"/>
</dbReference>
<dbReference type="PANTHER" id="PTHR48111">
    <property type="entry name" value="REGULATOR OF RPOS"/>
    <property type="match status" value="1"/>
</dbReference>
<keyword evidence="8" id="KW-0804">Transcription</keyword>
<comment type="subcellular location">
    <subcellularLocation>
        <location evidence="1">Cytoplasm</location>
    </subcellularLocation>
</comment>
<dbReference type="GO" id="GO:0005829">
    <property type="term" value="C:cytosol"/>
    <property type="evidence" value="ECO:0007669"/>
    <property type="project" value="TreeGrafter"/>
</dbReference>
<evidence type="ECO:0000313" key="17">
    <source>
        <dbReference type="Proteomes" id="UP000192391"/>
    </source>
</evidence>
<feature type="modified residue" description="4-aspartylphosphate" evidence="12">
    <location>
        <position position="52"/>
    </location>
</feature>
<dbReference type="GO" id="GO:0000156">
    <property type="term" value="F:phosphorelay response regulator activity"/>
    <property type="evidence" value="ECO:0007669"/>
    <property type="project" value="TreeGrafter"/>
</dbReference>
<comment type="function">
    <text evidence="10">Member of the two-component regulatory system HssS/HssR involved in intracellular heme homeostasis and tempering of staphylococcal virulence. Phosphorylated HssR binds to a direct repeat sequence within hrtAB promoter and activates the expression of hrtAB, an efflux pump, in response to extracellular heme, hemin, hemoglobin or blood.</text>
</comment>
<dbReference type="GO" id="GO:0032993">
    <property type="term" value="C:protein-DNA complex"/>
    <property type="evidence" value="ECO:0007669"/>
    <property type="project" value="TreeGrafter"/>
</dbReference>
<dbReference type="Proteomes" id="UP000192391">
    <property type="component" value="Chromosome"/>
</dbReference>
<dbReference type="InterPro" id="IPR011006">
    <property type="entry name" value="CheY-like_superfamily"/>
</dbReference>
<dbReference type="RefSeq" id="WP_038350659.1">
    <property type="nucleotide sequence ID" value="NZ_CP019962.1"/>
</dbReference>
<feature type="domain" description="Response regulatory" evidence="14">
    <location>
        <begin position="3"/>
        <end position="117"/>
    </location>
</feature>
<evidence type="ECO:0000313" key="16">
    <source>
        <dbReference type="EMBL" id="ARD66601.1"/>
    </source>
</evidence>
<keyword evidence="3" id="KW-0963">Cytoplasm</keyword>
<evidence type="ECO:0000256" key="9">
    <source>
        <dbReference type="ARBA" id="ARBA00024867"/>
    </source>
</evidence>
<keyword evidence="6 13" id="KW-0238">DNA-binding</keyword>
<evidence type="ECO:0000256" key="8">
    <source>
        <dbReference type="ARBA" id="ARBA00023163"/>
    </source>
</evidence>
<evidence type="ECO:0000256" key="6">
    <source>
        <dbReference type="ARBA" id="ARBA00023125"/>
    </source>
</evidence>
<dbReference type="KEGG" id="elim:B2M23_14115"/>
<reference evidence="17" key="1">
    <citation type="journal article" date="2017" name="Sci. Rep.">
        <title>Determination of the Genome and Primary Transcriptome of Syngas Fermenting Eubacterium limosum ATCC 8486.</title>
        <authorList>
            <person name="Song Y."/>
            <person name="Shin J."/>
            <person name="Jeong Y."/>
            <person name="Jin S."/>
            <person name="Lee J.K."/>
            <person name="Kim D.R."/>
            <person name="Kim S.C."/>
            <person name="Cho S."/>
            <person name="Cho B.K."/>
        </authorList>
    </citation>
    <scope>NUCLEOTIDE SEQUENCE [LARGE SCALE GENOMIC DNA]</scope>
    <source>
        <strain evidence="17">ATCC 8486</strain>
    </source>
</reference>
<evidence type="ECO:0000256" key="2">
    <source>
        <dbReference type="ARBA" id="ARBA00018672"/>
    </source>
</evidence>
<gene>
    <name evidence="16" type="ORF">B2M23_14115</name>
</gene>
<dbReference type="InterPro" id="IPR036388">
    <property type="entry name" value="WH-like_DNA-bd_sf"/>
</dbReference>
<dbReference type="Gene3D" id="1.10.10.10">
    <property type="entry name" value="Winged helix-like DNA-binding domain superfamily/Winged helix DNA-binding domain"/>
    <property type="match status" value="1"/>
</dbReference>
<evidence type="ECO:0000256" key="11">
    <source>
        <dbReference type="ARBA" id="ARBA00039976"/>
    </source>
</evidence>
<evidence type="ECO:0000256" key="12">
    <source>
        <dbReference type="PROSITE-ProRule" id="PRU00169"/>
    </source>
</evidence>
<dbReference type="AlphaFoldDB" id="A0AAC9QVW9"/>
<dbReference type="Gene3D" id="3.40.50.2300">
    <property type="match status" value="1"/>
</dbReference>
<organism evidence="16 17">
    <name type="scientific">Eubacterium limosum</name>
    <dbReference type="NCBI Taxonomy" id="1736"/>
    <lineage>
        <taxon>Bacteria</taxon>
        <taxon>Bacillati</taxon>
        <taxon>Bacillota</taxon>
        <taxon>Clostridia</taxon>
        <taxon>Eubacteriales</taxon>
        <taxon>Eubacteriaceae</taxon>
        <taxon>Eubacterium</taxon>
    </lineage>
</organism>
<dbReference type="SMART" id="SM00448">
    <property type="entry name" value="REC"/>
    <property type="match status" value="1"/>
</dbReference>
<evidence type="ECO:0000256" key="13">
    <source>
        <dbReference type="PROSITE-ProRule" id="PRU01091"/>
    </source>
</evidence>
<dbReference type="InterPro" id="IPR001789">
    <property type="entry name" value="Sig_transdc_resp-reg_receiver"/>
</dbReference>
<dbReference type="SUPFAM" id="SSF52172">
    <property type="entry name" value="CheY-like"/>
    <property type="match status" value="1"/>
</dbReference>
<comment type="function">
    <text evidence="9">May play the central regulatory role in sporulation. It may be an element of the effector pathway responsible for the activation of sporulation genes in response to nutritional stress. Spo0A may act in concert with spo0H (a sigma factor) to control the expression of some genes that are critical to the sporulation process.</text>
</comment>
<dbReference type="PANTHER" id="PTHR48111:SF49">
    <property type="entry name" value="HEME RESPONSE REGULATOR HSSR"/>
    <property type="match status" value="1"/>
</dbReference>
<evidence type="ECO:0000256" key="4">
    <source>
        <dbReference type="ARBA" id="ARBA00023015"/>
    </source>
</evidence>
<dbReference type="SMART" id="SM00862">
    <property type="entry name" value="Trans_reg_C"/>
    <property type="match status" value="1"/>
</dbReference>
<name>A0AAC9QVW9_EUBLI</name>
<dbReference type="EMBL" id="CP019962">
    <property type="protein sequence ID" value="ARD66601.1"/>
    <property type="molecule type" value="Genomic_DNA"/>
</dbReference>
<evidence type="ECO:0000259" key="15">
    <source>
        <dbReference type="PROSITE" id="PS51755"/>
    </source>
</evidence>
<evidence type="ECO:0000256" key="5">
    <source>
        <dbReference type="ARBA" id="ARBA00023026"/>
    </source>
</evidence>
<dbReference type="CDD" id="cd17574">
    <property type="entry name" value="REC_OmpR"/>
    <property type="match status" value="1"/>
</dbReference>
<dbReference type="CDD" id="cd00383">
    <property type="entry name" value="trans_reg_C"/>
    <property type="match status" value="1"/>
</dbReference>